<evidence type="ECO:0000313" key="2">
    <source>
        <dbReference type="Proteomes" id="UP000516421"/>
    </source>
</evidence>
<reference evidence="1 2" key="1">
    <citation type="submission" date="2020-09" db="EMBL/GenBank/DDBJ databases">
        <title>Investigation of environmental microbe.</title>
        <authorList>
            <person name="Ou Y."/>
            <person name="Kang Q."/>
        </authorList>
    </citation>
    <scope>NUCLEOTIDE SEQUENCE [LARGE SCALE GENOMIC DNA]</scope>
    <source>
        <strain evidence="1 2">KJZ-9</strain>
    </source>
</reference>
<dbReference type="EMBL" id="CP061538">
    <property type="protein sequence ID" value="QNV40639.1"/>
    <property type="molecule type" value="Genomic_DNA"/>
</dbReference>
<organism evidence="1 2">
    <name type="scientific">Rothia amarae</name>
    <dbReference type="NCBI Taxonomy" id="169480"/>
    <lineage>
        <taxon>Bacteria</taxon>
        <taxon>Bacillati</taxon>
        <taxon>Actinomycetota</taxon>
        <taxon>Actinomycetes</taxon>
        <taxon>Micrococcales</taxon>
        <taxon>Micrococcaceae</taxon>
        <taxon>Rothia</taxon>
    </lineage>
</organism>
<dbReference type="Proteomes" id="UP000516421">
    <property type="component" value="Chromosome"/>
</dbReference>
<dbReference type="KEGG" id="rama:IDM48_04350"/>
<sequence>MSVRCEAHIATPNGHVFYTSDHPIADGMTLEEYLHYIRYERTLYTPGEHATYTVDWPQENIVVETCKRDGTVTTRRFYDPDQPELF</sequence>
<dbReference type="RefSeq" id="WP_190618214.1">
    <property type="nucleotide sequence ID" value="NZ_CP061538.1"/>
</dbReference>
<gene>
    <name evidence="1" type="ORF">IDM48_04350</name>
</gene>
<keyword evidence="2" id="KW-1185">Reference proteome</keyword>
<dbReference type="AlphaFoldDB" id="A0A7H2BLU3"/>
<accession>A0A7H2BLU3</accession>
<protein>
    <submittedName>
        <fullName evidence="1">Uncharacterized protein</fullName>
    </submittedName>
</protein>
<evidence type="ECO:0000313" key="1">
    <source>
        <dbReference type="EMBL" id="QNV40639.1"/>
    </source>
</evidence>
<proteinExistence type="predicted"/>
<name>A0A7H2BLU3_9MICC</name>